<dbReference type="Pfam" id="PF03473">
    <property type="entry name" value="MOSC"/>
    <property type="match status" value="1"/>
</dbReference>
<dbReference type="PROSITE" id="PS51340">
    <property type="entry name" value="MOSC"/>
    <property type="match status" value="1"/>
</dbReference>
<dbReference type="GO" id="GO:0003824">
    <property type="term" value="F:catalytic activity"/>
    <property type="evidence" value="ECO:0007669"/>
    <property type="project" value="InterPro"/>
</dbReference>
<name>A0A2S2DWH4_9BACT</name>
<proteinExistence type="predicted"/>
<evidence type="ECO:0000313" key="3">
    <source>
        <dbReference type="Proteomes" id="UP000245468"/>
    </source>
</evidence>
<reference evidence="3" key="1">
    <citation type="submission" date="2018-05" db="EMBL/GenBank/DDBJ databases">
        <title>Pseudarcicella sp. HME7025 Genome sequencing and assembly.</title>
        <authorList>
            <person name="Kim H."/>
            <person name="Kang H."/>
            <person name="Joh K."/>
        </authorList>
    </citation>
    <scope>NUCLEOTIDE SEQUENCE [LARGE SCALE GENOMIC DNA]</scope>
    <source>
        <strain evidence="3">HME7025</strain>
    </source>
</reference>
<dbReference type="Proteomes" id="UP000245468">
    <property type="component" value="Chromosome"/>
</dbReference>
<dbReference type="PANTHER" id="PTHR14237:SF19">
    <property type="entry name" value="MITOCHONDRIAL AMIDOXIME REDUCING COMPONENT 1"/>
    <property type="match status" value="1"/>
</dbReference>
<dbReference type="KEGG" id="psez:HME7025_01914"/>
<dbReference type="InterPro" id="IPR011037">
    <property type="entry name" value="Pyrv_Knase-like_insert_dom_sf"/>
</dbReference>
<organism evidence="2 3">
    <name type="scientific">Aquirufa nivalisilvae</name>
    <dbReference type="NCBI Taxonomy" id="2516557"/>
    <lineage>
        <taxon>Bacteria</taxon>
        <taxon>Pseudomonadati</taxon>
        <taxon>Bacteroidota</taxon>
        <taxon>Cytophagia</taxon>
        <taxon>Cytophagales</taxon>
        <taxon>Flectobacillaceae</taxon>
        <taxon>Aquirufa</taxon>
    </lineage>
</organism>
<dbReference type="InterPro" id="IPR005302">
    <property type="entry name" value="MoCF_Sase_C"/>
</dbReference>
<keyword evidence="3" id="KW-1185">Reference proteome</keyword>
<dbReference type="Pfam" id="PF03476">
    <property type="entry name" value="MOSC_N"/>
    <property type="match status" value="1"/>
</dbReference>
<dbReference type="GO" id="GO:0030170">
    <property type="term" value="F:pyridoxal phosphate binding"/>
    <property type="evidence" value="ECO:0007669"/>
    <property type="project" value="InterPro"/>
</dbReference>
<dbReference type="OrthoDB" id="581532at2"/>
<dbReference type="PANTHER" id="PTHR14237">
    <property type="entry name" value="MOLYBDOPTERIN COFACTOR SULFURASE MOSC"/>
    <property type="match status" value="1"/>
</dbReference>
<protein>
    <submittedName>
        <fullName evidence="2">Molybdenum cofactor sulfurase</fullName>
    </submittedName>
</protein>
<evidence type="ECO:0000313" key="2">
    <source>
        <dbReference type="EMBL" id="AWL09764.1"/>
    </source>
</evidence>
<sequence length="274" mass="31033">MPTLEITQLYIYPIKSLGALALPEAQLEVQGLAGDRRYMLVDEQGKFITQRTLPDLTRFQLSLDPSGFLVEDRELGKSKILHHSVELGDAMSVEIWDDQVEARIVLDNWSEWFSQILQEKVYLVHLDDASPRLMKEKYQTSLSKESSFADALPILLCSEASFEALESQLGETVDRLRFRPNIIVKGTQAFEEDTWKQIQIGDVLLFGAKPCARCQLITVHPKQGTIHKEVLSALSQIRKIGNKVYFGQQFVPESLGKLAVGDQIRVQIQQDAVY</sequence>
<dbReference type="GO" id="GO:0030151">
    <property type="term" value="F:molybdenum ion binding"/>
    <property type="evidence" value="ECO:0007669"/>
    <property type="project" value="InterPro"/>
</dbReference>
<dbReference type="EMBL" id="CP029346">
    <property type="protein sequence ID" value="AWL09764.1"/>
    <property type="molecule type" value="Genomic_DNA"/>
</dbReference>
<gene>
    <name evidence="2" type="ORF">HME7025_01914</name>
</gene>
<dbReference type="RefSeq" id="WP_109323426.1">
    <property type="nucleotide sequence ID" value="NZ_CP029346.1"/>
</dbReference>
<evidence type="ECO:0000259" key="1">
    <source>
        <dbReference type="PROSITE" id="PS51340"/>
    </source>
</evidence>
<accession>A0A2S2DWH4</accession>
<dbReference type="InterPro" id="IPR005303">
    <property type="entry name" value="MOCOS_middle"/>
</dbReference>
<dbReference type="AlphaFoldDB" id="A0A2S2DWH4"/>
<dbReference type="SUPFAM" id="SSF50800">
    <property type="entry name" value="PK beta-barrel domain-like"/>
    <property type="match status" value="1"/>
</dbReference>
<dbReference type="SUPFAM" id="SSF141673">
    <property type="entry name" value="MOSC N-terminal domain-like"/>
    <property type="match status" value="1"/>
</dbReference>
<feature type="domain" description="MOSC" evidence="1">
    <location>
        <begin position="127"/>
        <end position="267"/>
    </location>
</feature>